<feature type="transmembrane region" description="Helical" evidence="1">
    <location>
        <begin position="12"/>
        <end position="34"/>
    </location>
</feature>
<keyword evidence="1" id="KW-1133">Transmembrane helix</keyword>
<keyword evidence="1" id="KW-0472">Membrane</keyword>
<evidence type="ECO:0000256" key="1">
    <source>
        <dbReference type="SAM" id="Phobius"/>
    </source>
</evidence>
<dbReference type="Pfam" id="PF13365">
    <property type="entry name" value="Trypsin_2"/>
    <property type="match status" value="1"/>
</dbReference>
<evidence type="ECO:0000313" key="2">
    <source>
        <dbReference type="EMBL" id="OGG60045.1"/>
    </source>
</evidence>
<accession>A0A1F6DF47</accession>
<evidence type="ECO:0008006" key="4">
    <source>
        <dbReference type="Google" id="ProtNLM"/>
    </source>
</evidence>
<proteinExistence type="predicted"/>
<dbReference type="EMBL" id="MFLD01000021">
    <property type="protein sequence ID" value="OGG60045.1"/>
    <property type="molecule type" value="Genomic_DNA"/>
</dbReference>
<organism evidence="2 3">
    <name type="scientific">Candidatus Kaiserbacteria bacterium RIFCSPHIGHO2_02_FULL_49_16</name>
    <dbReference type="NCBI Taxonomy" id="1798490"/>
    <lineage>
        <taxon>Bacteria</taxon>
        <taxon>Candidatus Kaiseribacteriota</taxon>
    </lineage>
</organism>
<gene>
    <name evidence="2" type="ORF">A3C86_03130</name>
</gene>
<sequence>MDIEHLSKSQIVLLTLLVSFVTSIATGIVTVSLMEQAPPSISQNVNRIIERTVEKVAPGSQAASVITQEKTVVIKESQLISKAVELVKPSVVRVYSSSSDVPLFLGFGVVIDSSGTVASDSDILGENADAVITSFDGTRARAFVTSRDASSGIAFFTPVATSSDGKPISWKSAAIAAQKPAMGQIVVAFSGKNIFRIADGIMTALIPQESANTPRADVIDTSISASAILPGGILINTDGEVVGMSTGISRMVSAGGFISSSALVKNTPAEKKPVQ</sequence>
<evidence type="ECO:0000313" key="3">
    <source>
        <dbReference type="Proteomes" id="UP000178042"/>
    </source>
</evidence>
<reference evidence="2 3" key="1">
    <citation type="journal article" date="2016" name="Nat. Commun.">
        <title>Thousands of microbial genomes shed light on interconnected biogeochemical processes in an aquifer system.</title>
        <authorList>
            <person name="Anantharaman K."/>
            <person name="Brown C.T."/>
            <person name="Hug L.A."/>
            <person name="Sharon I."/>
            <person name="Castelle C.J."/>
            <person name="Probst A.J."/>
            <person name="Thomas B.C."/>
            <person name="Singh A."/>
            <person name="Wilkins M.J."/>
            <person name="Karaoz U."/>
            <person name="Brodie E.L."/>
            <person name="Williams K.H."/>
            <person name="Hubbard S.S."/>
            <person name="Banfield J.F."/>
        </authorList>
    </citation>
    <scope>NUCLEOTIDE SEQUENCE [LARGE SCALE GENOMIC DNA]</scope>
</reference>
<comment type="caution">
    <text evidence="2">The sequence shown here is derived from an EMBL/GenBank/DDBJ whole genome shotgun (WGS) entry which is preliminary data.</text>
</comment>
<dbReference type="SUPFAM" id="SSF50494">
    <property type="entry name" value="Trypsin-like serine proteases"/>
    <property type="match status" value="1"/>
</dbReference>
<name>A0A1F6DF47_9BACT</name>
<dbReference type="Gene3D" id="2.40.10.120">
    <property type="match status" value="1"/>
</dbReference>
<dbReference type="InterPro" id="IPR009003">
    <property type="entry name" value="Peptidase_S1_PA"/>
</dbReference>
<dbReference type="Proteomes" id="UP000178042">
    <property type="component" value="Unassembled WGS sequence"/>
</dbReference>
<dbReference type="AlphaFoldDB" id="A0A1F6DF47"/>
<protein>
    <recommendedName>
        <fullName evidence="4">Serine protease</fullName>
    </recommendedName>
</protein>
<keyword evidence="1" id="KW-0812">Transmembrane</keyword>